<dbReference type="PIRSF" id="PIRSF002741">
    <property type="entry name" value="MppA"/>
    <property type="match status" value="1"/>
</dbReference>
<dbReference type="OrthoDB" id="7888869at2"/>
<dbReference type="Proteomes" id="UP000240542">
    <property type="component" value="Unassembled WGS sequence"/>
</dbReference>
<dbReference type="AlphaFoldDB" id="A0A2P8D272"/>
<dbReference type="Pfam" id="PF00496">
    <property type="entry name" value="SBP_bac_5"/>
    <property type="match status" value="1"/>
</dbReference>
<dbReference type="EMBL" id="PYGA01000020">
    <property type="protein sequence ID" value="PSK91299.1"/>
    <property type="molecule type" value="Genomic_DNA"/>
</dbReference>
<comment type="caution">
    <text evidence="3">The sequence shown here is derived from an EMBL/GenBank/DDBJ whole genome shotgun (WGS) entry which is preliminary data.</text>
</comment>
<dbReference type="InterPro" id="IPR030678">
    <property type="entry name" value="Peptide/Ni-bd"/>
</dbReference>
<feature type="chain" id="PRO_5015123085" evidence="1">
    <location>
        <begin position="23"/>
        <end position="572"/>
    </location>
</feature>
<sequence>MRMRRSAALAAPLLALALVASACSGGGDGGGENEEKLADIPAQDINVQGRDKLKDGGDFHWGINEYPTQYNTFHPDGNLANVVRIVHSSMPIAHKYDEKGVPQPNKAFVEESDISEDGKTLTFTLNPEAEWSDGKPITWEDYKEQVETVGGHTGNKKFEIGNPDGYENIEKVEEGGENEVVFTFETPYAEWPRLFEPLYPKEFMKDPKKFNEGYKSAMPVTSGPFGDVKFDDTAETITVNKDDKWWGDEAKLDSIVYHNYESDTLPKIYNNDEIDGFYLGYDGAGYDLLKDKEGSRITKAVNNGYRLISLNGGEGRGPLEDPKIRNAITHGIDRSALASASLEAIDWSTDPTVNRLLRSPQPGFKDNSKGYGEYDPEKAGKMLDEAGWKQEKEGAVRRKDGKEFTLQWVITSGLQISQDEAEIAQSQLKEIGVKVDIESVPNTAFFEEYIIPGKYDMATYVLTGTVPYAGDSAENFAGPQGKDEDGEEIWGNNLSFTSNDKINDGFDELVTLTDPDEYAAKANEIDRELWKFGVGVPLYQRPGNFAVKADLANWGENGLASIKYEDIGWLEK</sequence>
<evidence type="ECO:0000313" key="3">
    <source>
        <dbReference type="EMBL" id="PSK91299.1"/>
    </source>
</evidence>
<dbReference type="RefSeq" id="WP_106585566.1">
    <property type="nucleotide sequence ID" value="NZ_PYGA01000020.1"/>
</dbReference>
<evidence type="ECO:0000313" key="4">
    <source>
        <dbReference type="Proteomes" id="UP000240542"/>
    </source>
</evidence>
<feature type="domain" description="Solute-binding protein family 5" evidence="2">
    <location>
        <begin position="107"/>
        <end position="482"/>
    </location>
</feature>
<dbReference type="Gene3D" id="3.10.105.10">
    <property type="entry name" value="Dipeptide-binding Protein, Domain 3"/>
    <property type="match status" value="1"/>
</dbReference>
<reference evidence="3 4" key="1">
    <citation type="submission" date="2018-03" db="EMBL/GenBank/DDBJ databases">
        <title>Genomic Encyclopedia of Archaeal and Bacterial Type Strains, Phase II (KMG-II): from individual species to whole genera.</title>
        <authorList>
            <person name="Goeker M."/>
        </authorList>
    </citation>
    <scope>NUCLEOTIDE SEQUENCE [LARGE SCALE GENOMIC DNA]</scope>
    <source>
        <strain evidence="3 4">DSM 45312</strain>
    </source>
</reference>
<protein>
    <submittedName>
        <fullName evidence="3">Peptide/nickel transport system substrate-binding protein</fullName>
    </submittedName>
</protein>
<dbReference type="PANTHER" id="PTHR30290:SF65">
    <property type="entry name" value="MONOACYL PHOSPHATIDYLINOSITOL TETRAMANNOSIDE-BINDING PROTEIN LPQW-RELATED"/>
    <property type="match status" value="1"/>
</dbReference>
<dbReference type="InterPro" id="IPR000914">
    <property type="entry name" value="SBP_5_dom"/>
</dbReference>
<dbReference type="CDD" id="cd08501">
    <property type="entry name" value="PBP2_Lpqw"/>
    <property type="match status" value="1"/>
</dbReference>
<dbReference type="GO" id="GO:1904680">
    <property type="term" value="F:peptide transmembrane transporter activity"/>
    <property type="evidence" value="ECO:0007669"/>
    <property type="project" value="TreeGrafter"/>
</dbReference>
<dbReference type="PANTHER" id="PTHR30290">
    <property type="entry name" value="PERIPLASMIC BINDING COMPONENT OF ABC TRANSPORTER"/>
    <property type="match status" value="1"/>
</dbReference>
<accession>A0A2P8D272</accession>
<dbReference type="GO" id="GO:0015833">
    <property type="term" value="P:peptide transport"/>
    <property type="evidence" value="ECO:0007669"/>
    <property type="project" value="TreeGrafter"/>
</dbReference>
<proteinExistence type="predicted"/>
<keyword evidence="4" id="KW-1185">Reference proteome</keyword>
<dbReference type="Gene3D" id="3.40.190.10">
    <property type="entry name" value="Periplasmic binding protein-like II"/>
    <property type="match status" value="1"/>
</dbReference>
<feature type="signal peptide" evidence="1">
    <location>
        <begin position="1"/>
        <end position="22"/>
    </location>
</feature>
<dbReference type="GO" id="GO:0043190">
    <property type="term" value="C:ATP-binding cassette (ABC) transporter complex"/>
    <property type="evidence" value="ECO:0007669"/>
    <property type="project" value="InterPro"/>
</dbReference>
<keyword evidence="1" id="KW-0732">Signal</keyword>
<gene>
    <name evidence="3" type="ORF">CLV63_12025</name>
</gene>
<organism evidence="3 4">
    <name type="scientific">Murinocardiopsis flavida</name>
    <dbReference type="NCBI Taxonomy" id="645275"/>
    <lineage>
        <taxon>Bacteria</taxon>
        <taxon>Bacillati</taxon>
        <taxon>Actinomycetota</taxon>
        <taxon>Actinomycetes</taxon>
        <taxon>Streptosporangiales</taxon>
        <taxon>Nocardiopsidaceae</taxon>
        <taxon>Murinocardiopsis</taxon>
    </lineage>
</organism>
<dbReference type="SUPFAM" id="SSF53850">
    <property type="entry name" value="Periplasmic binding protein-like II"/>
    <property type="match status" value="1"/>
</dbReference>
<dbReference type="InterPro" id="IPR039424">
    <property type="entry name" value="SBP_5"/>
</dbReference>
<dbReference type="GO" id="GO:0042597">
    <property type="term" value="C:periplasmic space"/>
    <property type="evidence" value="ECO:0007669"/>
    <property type="project" value="UniProtKB-ARBA"/>
</dbReference>
<evidence type="ECO:0000259" key="2">
    <source>
        <dbReference type="Pfam" id="PF00496"/>
    </source>
</evidence>
<evidence type="ECO:0000256" key="1">
    <source>
        <dbReference type="SAM" id="SignalP"/>
    </source>
</evidence>
<name>A0A2P8D272_9ACTN</name>
<dbReference type="PROSITE" id="PS51257">
    <property type="entry name" value="PROKAR_LIPOPROTEIN"/>
    <property type="match status" value="1"/>
</dbReference>